<dbReference type="AlphaFoldDB" id="A0A8S1RRE2"/>
<dbReference type="SMART" id="SM00320">
    <property type="entry name" value="WD40"/>
    <property type="match status" value="4"/>
</dbReference>
<proteinExistence type="predicted"/>
<name>A0A8S1RRE2_9CILI</name>
<organism evidence="2 3">
    <name type="scientific">Paramecium sonneborni</name>
    <dbReference type="NCBI Taxonomy" id="65129"/>
    <lineage>
        <taxon>Eukaryota</taxon>
        <taxon>Sar</taxon>
        <taxon>Alveolata</taxon>
        <taxon>Ciliophora</taxon>
        <taxon>Intramacronucleata</taxon>
        <taxon>Oligohymenophorea</taxon>
        <taxon>Peniculida</taxon>
        <taxon>Parameciidae</taxon>
        <taxon>Paramecium</taxon>
    </lineage>
</organism>
<dbReference type="Pfam" id="PF00400">
    <property type="entry name" value="WD40"/>
    <property type="match status" value="4"/>
</dbReference>
<gene>
    <name evidence="2" type="ORF">PSON_ATCC_30995.1.T2480006</name>
</gene>
<dbReference type="GO" id="GO:0016226">
    <property type="term" value="P:iron-sulfur cluster assembly"/>
    <property type="evidence" value="ECO:0007669"/>
    <property type="project" value="TreeGrafter"/>
</dbReference>
<keyword evidence="3" id="KW-1185">Reference proteome</keyword>
<dbReference type="EMBL" id="CAJJDN010000248">
    <property type="protein sequence ID" value="CAD8129872.1"/>
    <property type="molecule type" value="Genomic_DNA"/>
</dbReference>
<evidence type="ECO:0000256" key="1">
    <source>
        <dbReference type="PROSITE-ProRule" id="PRU00221"/>
    </source>
</evidence>
<reference evidence="2" key="1">
    <citation type="submission" date="2021-01" db="EMBL/GenBank/DDBJ databases">
        <authorList>
            <consortium name="Genoscope - CEA"/>
            <person name="William W."/>
        </authorList>
    </citation>
    <scope>NUCLEOTIDE SEQUENCE</scope>
</reference>
<protein>
    <recommendedName>
        <fullName evidence="4">WD40-repeat-containing domain</fullName>
    </recommendedName>
</protein>
<dbReference type="PANTHER" id="PTHR19920">
    <property type="entry name" value="WD40 PROTEIN CIAO1"/>
    <property type="match status" value="1"/>
</dbReference>
<dbReference type="PROSITE" id="PS50294">
    <property type="entry name" value="WD_REPEATS_REGION"/>
    <property type="match status" value="1"/>
</dbReference>
<dbReference type="InterPro" id="IPR001680">
    <property type="entry name" value="WD40_rpt"/>
</dbReference>
<evidence type="ECO:0000313" key="3">
    <source>
        <dbReference type="Proteomes" id="UP000692954"/>
    </source>
</evidence>
<dbReference type="GO" id="GO:0097361">
    <property type="term" value="C:cytosolic [4Fe-4S] assembly targeting complex"/>
    <property type="evidence" value="ECO:0007669"/>
    <property type="project" value="TreeGrafter"/>
</dbReference>
<evidence type="ECO:0000313" key="2">
    <source>
        <dbReference type="EMBL" id="CAD8129872.1"/>
    </source>
</evidence>
<dbReference type="PROSITE" id="PS50082">
    <property type="entry name" value="WD_REPEATS_2"/>
    <property type="match status" value="3"/>
</dbReference>
<feature type="repeat" description="WD" evidence="1">
    <location>
        <begin position="293"/>
        <end position="327"/>
    </location>
</feature>
<keyword evidence="1" id="KW-0853">WD repeat</keyword>
<sequence length="517" mass="61049">MIQIKVLEKENLRCSQNHNALICSIDVEKDVQMNERLLCSECMLNIRSDNQMLDLNIIESQIENNIKDNLQKKISFISQKKEQLTKLYNYIDQQKSTFNKTIDSIKIELNYQIDSLIAKEQANYTYNFIQELDNFINQSQSHEKDYELLVESFIKSNNASINKMQFILTKFNSDYRKYITQIKDSLLEIIQIQSPKITLKPINNQLKQQQDCWAIAFNYTGQIMVSGCSKDIKVWDFKDGQIQEVQKLQVHKQTISCLLFSKIQNSFISGSGDNIIGCWKQVNGQEWKCQLSYEQHTGWIQCLLLCKNENILFSGGQDKTIKIWQVDFDNNNLKFSYSLMKHTQNVFGLSLNESETILVSCGADQQIITWKKTKKNKWEFYQIAIMGNIQKYFKQQIYHFQIQQQQNIISQLHISISINNQQMKMELLSVLLKRTNLFGLVEFQMEKIVQVILNQLMESLQNKQKKNNSQQNPLMYGIIICFQFILTKRRRLYYQDINFMFIYQLNKLMADIEFQQN</sequence>
<feature type="repeat" description="WD" evidence="1">
    <location>
        <begin position="248"/>
        <end position="280"/>
    </location>
</feature>
<evidence type="ECO:0008006" key="4">
    <source>
        <dbReference type="Google" id="ProtNLM"/>
    </source>
</evidence>
<comment type="caution">
    <text evidence="2">The sequence shown here is derived from an EMBL/GenBank/DDBJ whole genome shotgun (WGS) entry which is preliminary data.</text>
</comment>
<dbReference type="PANTHER" id="PTHR19920:SF0">
    <property type="entry name" value="CYTOSOLIC IRON-SULFUR PROTEIN ASSEMBLY PROTEIN CIAO1-RELATED"/>
    <property type="match status" value="1"/>
</dbReference>
<accession>A0A8S1RRE2</accession>
<feature type="repeat" description="WD" evidence="1">
    <location>
        <begin position="339"/>
        <end position="371"/>
    </location>
</feature>
<dbReference type="OrthoDB" id="412867at2759"/>
<dbReference type="Proteomes" id="UP000692954">
    <property type="component" value="Unassembled WGS sequence"/>
</dbReference>